<organism evidence="1 2">
    <name type="scientific">Acorus calamus</name>
    <name type="common">Sweet flag</name>
    <dbReference type="NCBI Taxonomy" id="4465"/>
    <lineage>
        <taxon>Eukaryota</taxon>
        <taxon>Viridiplantae</taxon>
        <taxon>Streptophyta</taxon>
        <taxon>Embryophyta</taxon>
        <taxon>Tracheophyta</taxon>
        <taxon>Spermatophyta</taxon>
        <taxon>Magnoliopsida</taxon>
        <taxon>Liliopsida</taxon>
        <taxon>Acoraceae</taxon>
        <taxon>Acorus</taxon>
    </lineage>
</organism>
<comment type="caution">
    <text evidence="1">The sequence shown here is derived from an EMBL/GenBank/DDBJ whole genome shotgun (WGS) entry which is preliminary data.</text>
</comment>
<dbReference type="Proteomes" id="UP001180020">
    <property type="component" value="Unassembled WGS sequence"/>
</dbReference>
<dbReference type="AlphaFoldDB" id="A0AAV9D1R6"/>
<proteinExistence type="predicted"/>
<accession>A0AAV9D1R6</accession>
<evidence type="ECO:0008006" key="3">
    <source>
        <dbReference type="Google" id="ProtNLM"/>
    </source>
</evidence>
<sequence>MTPRARNLYLLRQPVIPNAQAKYWKQIWALPVYPKTASTKSDMESRELAASIIWGGLEKRPKSSTPIGAGNEGWPWGTPIKMEAEAIRIGIRFACTLSIKQIKICSDSLSLIQTFQVDGLGPPQIQEVVAEIQQDVHAGGSHVLSAEAKE</sequence>
<reference evidence="1" key="1">
    <citation type="journal article" date="2023" name="Nat. Commun.">
        <title>Diploid and tetraploid genomes of Acorus and the evolution of monocots.</title>
        <authorList>
            <person name="Ma L."/>
            <person name="Liu K.W."/>
            <person name="Li Z."/>
            <person name="Hsiao Y.Y."/>
            <person name="Qi Y."/>
            <person name="Fu T."/>
            <person name="Tang G.D."/>
            <person name="Zhang D."/>
            <person name="Sun W.H."/>
            <person name="Liu D.K."/>
            <person name="Li Y."/>
            <person name="Chen G.Z."/>
            <person name="Liu X.D."/>
            <person name="Liao X.Y."/>
            <person name="Jiang Y.T."/>
            <person name="Yu X."/>
            <person name="Hao Y."/>
            <person name="Huang J."/>
            <person name="Zhao X.W."/>
            <person name="Ke S."/>
            <person name="Chen Y.Y."/>
            <person name="Wu W.L."/>
            <person name="Hsu J.L."/>
            <person name="Lin Y.F."/>
            <person name="Huang M.D."/>
            <person name="Li C.Y."/>
            <person name="Huang L."/>
            <person name="Wang Z.W."/>
            <person name="Zhao X."/>
            <person name="Zhong W.Y."/>
            <person name="Peng D.H."/>
            <person name="Ahmad S."/>
            <person name="Lan S."/>
            <person name="Zhang J.S."/>
            <person name="Tsai W.C."/>
            <person name="Van de Peer Y."/>
            <person name="Liu Z.J."/>
        </authorList>
    </citation>
    <scope>NUCLEOTIDE SEQUENCE</scope>
    <source>
        <strain evidence="1">CP</strain>
    </source>
</reference>
<gene>
    <name evidence="1" type="ORF">QJS10_CPA16g01060</name>
</gene>
<evidence type="ECO:0000313" key="2">
    <source>
        <dbReference type="Proteomes" id="UP001180020"/>
    </source>
</evidence>
<keyword evidence="2" id="KW-1185">Reference proteome</keyword>
<evidence type="ECO:0000313" key="1">
    <source>
        <dbReference type="EMBL" id="KAK1294737.1"/>
    </source>
</evidence>
<reference evidence="1" key="2">
    <citation type="submission" date="2023-06" db="EMBL/GenBank/DDBJ databases">
        <authorList>
            <person name="Ma L."/>
            <person name="Liu K.-W."/>
            <person name="Li Z."/>
            <person name="Hsiao Y.-Y."/>
            <person name="Qi Y."/>
            <person name="Fu T."/>
            <person name="Tang G."/>
            <person name="Zhang D."/>
            <person name="Sun W.-H."/>
            <person name="Liu D.-K."/>
            <person name="Li Y."/>
            <person name="Chen G.-Z."/>
            <person name="Liu X.-D."/>
            <person name="Liao X.-Y."/>
            <person name="Jiang Y.-T."/>
            <person name="Yu X."/>
            <person name="Hao Y."/>
            <person name="Huang J."/>
            <person name="Zhao X.-W."/>
            <person name="Ke S."/>
            <person name="Chen Y.-Y."/>
            <person name="Wu W.-L."/>
            <person name="Hsu J.-L."/>
            <person name="Lin Y.-F."/>
            <person name="Huang M.-D."/>
            <person name="Li C.-Y."/>
            <person name="Huang L."/>
            <person name="Wang Z.-W."/>
            <person name="Zhao X."/>
            <person name="Zhong W.-Y."/>
            <person name="Peng D.-H."/>
            <person name="Ahmad S."/>
            <person name="Lan S."/>
            <person name="Zhang J.-S."/>
            <person name="Tsai W.-C."/>
            <person name="Van De Peer Y."/>
            <person name="Liu Z.-J."/>
        </authorList>
    </citation>
    <scope>NUCLEOTIDE SEQUENCE</scope>
    <source>
        <strain evidence="1">CP</strain>
        <tissue evidence="1">Leaves</tissue>
    </source>
</reference>
<dbReference type="EMBL" id="JAUJYO010000016">
    <property type="protein sequence ID" value="KAK1294737.1"/>
    <property type="molecule type" value="Genomic_DNA"/>
</dbReference>
<protein>
    <recommendedName>
        <fullName evidence="3">RNase H type-1 domain-containing protein</fullName>
    </recommendedName>
</protein>
<name>A0AAV9D1R6_ACOCL</name>